<keyword evidence="2" id="KW-0808">Transferase</keyword>
<sequence length="422" mass="48358">MKVWLIQRSESTPHDGLGDARIMRTGMIAKVLAERGHTVIWWTSTFNHFKHCHRYKTDTRVEVSNNYHIQYVRGFGYQKNLSISRIIDNILMARRFKLLAYKDTDKPDIILASVPTIELAREAVQYGLKFGIPVVLDIRDLWPDVIYDFFPTYLRSLLSLAFIPMVWQLKQACSHATGIVGLTDAFVDWGIAHADRPRNTNDRVFRMGYWSEKELTDKHEEFSYNFWQSQEIEKNDDCLLVIFLGTLGQSFDLIPIIEAAKILQEKKSNAKFIICGSGVKLTFWQNQAGNLSNIHFTGWIDKHEIITLLKIADIGLAPYINSINYADTPGNKPGEYMSGGLAIALSLDNGSLYDIIHEYECGFSYHNSPELLASELDQLSKNRERLETMKKNSIATFKNLFDAKVVYNELAEYLESFVSSEN</sequence>
<keyword evidence="3" id="KW-1185">Reference proteome</keyword>
<dbReference type="Pfam" id="PF00534">
    <property type="entry name" value="Glycos_transf_1"/>
    <property type="match status" value="1"/>
</dbReference>
<proteinExistence type="predicted"/>
<comment type="caution">
    <text evidence="2">The sequence shown here is derived from an EMBL/GenBank/DDBJ whole genome shotgun (WGS) entry which is preliminary data.</text>
</comment>
<protein>
    <submittedName>
        <fullName evidence="2">Glycosyltransferase-like protein</fullName>
    </submittedName>
</protein>
<dbReference type="PANTHER" id="PTHR45947:SF3">
    <property type="entry name" value="SULFOQUINOVOSYL TRANSFERASE SQD2"/>
    <property type="match status" value="1"/>
</dbReference>
<evidence type="ECO:0000313" key="3">
    <source>
        <dbReference type="Proteomes" id="UP000300142"/>
    </source>
</evidence>
<feature type="domain" description="Glycosyl transferase family 1" evidence="1">
    <location>
        <begin position="229"/>
        <end position="393"/>
    </location>
</feature>
<dbReference type="EMBL" id="BJCE01000055">
    <property type="protein sequence ID" value="GCL36917.1"/>
    <property type="molecule type" value="Genomic_DNA"/>
</dbReference>
<gene>
    <name evidence="2" type="ORF">SR1949_20230</name>
</gene>
<dbReference type="Gene3D" id="3.40.50.2000">
    <property type="entry name" value="Glycogen Phosphorylase B"/>
    <property type="match status" value="2"/>
</dbReference>
<organism evidence="2 3">
    <name type="scientific">Sphaerospermopsis reniformis</name>
    <dbReference type="NCBI Taxonomy" id="531300"/>
    <lineage>
        <taxon>Bacteria</taxon>
        <taxon>Bacillati</taxon>
        <taxon>Cyanobacteriota</taxon>
        <taxon>Cyanophyceae</taxon>
        <taxon>Nostocales</taxon>
        <taxon>Aphanizomenonaceae</taxon>
        <taxon>Sphaerospermopsis</taxon>
    </lineage>
</organism>
<dbReference type="GO" id="GO:0016758">
    <property type="term" value="F:hexosyltransferase activity"/>
    <property type="evidence" value="ECO:0007669"/>
    <property type="project" value="TreeGrafter"/>
</dbReference>
<evidence type="ECO:0000313" key="2">
    <source>
        <dbReference type="EMBL" id="GCL36917.1"/>
    </source>
</evidence>
<name>A0A479ZWN5_9CYAN</name>
<dbReference type="PANTHER" id="PTHR45947">
    <property type="entry name" value="SULFOQUINOVOSYL TRANSFERASE SQD2"/>
    <property type="match status" value="1"/>
</dbReference>
<dbReference type="InterPro" id="IPR050194">
    <property type="entry name" value="Glycosyltransferase_grp1"/>
</dbReference>
<dbReference type="RefSeq" id="WP_137667293.1">
    <property type="nucleotide sequence ID" value="NZ_BJCE01000055.1"/>
</dbReference>
<dbReference type="InterPro" id="IPR001296">
    <property type="entry name" value="Glyco_trans_1"/>
</dbReference>
<dbReference type="AlphaFoldDB" id="A0A479ZWN5"/>
<accession>A0A479ZWN5</accession>
<reference evidence="3" key="1">
    <citation type="submission" date="2019-02" db="EMBL/GenBank/DDBJ databases">
        <title>Draft genome sequence of Sphaerospermopsis reniformis NIES-1949.</title>
        <authorList>
            <person name="Yamaguchi H."/>
            <person name="Suzuki S."/>
            <person name="Kawachi M."/>
        </authorList>
    </citation>
    <scope>NUCLEOTIDE SEQUENCE [LARGE SCALE GENOMIC DNA]</scope>
    <source>
        <strain evidence="3">NIES-1949</strain>
    </source>
</reference>
<dbReference type="CDD" id="cd03794">
    <property type="entry name" value="GT4_WbuB-like"/>
    <property type="match status" value="1"/>
</dbReference>
<evidence type="ECO:0000259" key="1">
    <source>
        <dbReference type="Pfam" id="PF00534"/>
    </source>
</evidence>
<dbReference type="Proteomes" id="UP000300142">
    <property type="component" value="Unassembled WGS sequence"/>
</dbReference>
<dbReference type="SUPFAM" id="SSF53756">
    <property type="entry name" value="UDP-Glycosyltransferase/glycogen phosphorylase"/>
    <property type="match status" value="1"/>
</dbReference>